<dbReference type="SUPFAM" id="SSF53067">
    <property type="entry name" value="Actin-like ATPase domain"/>
    <property type="match status" value="1"/>
</dbReference>
<dbReference type="Proteomes" id="UP000017805">
    <property type="component" value="Chromosome"/>
</dbReference>
<dbReference type="Gene3D" id="3.30.1490.300">
    <property type="match status" value="1"/>
</dbReference>
<dbReference type="KEGG" id="bif:N288_19085"/>
<proteinExistence type="predicted"/>
<dbReference type="InterPro" id="IPR043129">
    <property type="entry name" value="ATPase_NBD"/>
</dbReference>
<dbReference type="InterPro" id="IPR050696">
    <property type="entry name" value="FtsA/MreB"/>
</dbReference>
<dbReference type="HOGENOM" id="CLU_062175_0_0_9"/>
<dbReference type="EMBL" id="CP006643">
    <property type="protein sequence ID" value="AGX05695.1"/>
    <property type="molecule type" value="Genomic_DNA"/>
</dbReference>
<protein>
    <submittedName>
        <fullName evidence="1">Tfp pilus assembly protein, ATPase PilM</fullName>
    </submittedName>
</protein>
<dbReference type="Gene3D" id="3.30.420.40">
    <property type="match status" value="2"/>
</dbReference>
<name>U5LE43_9BACI</name>
<organism evidence="1 2">
    <name type="scientific">Bacillus infantis NRRL B-14911</name>
    <dbReference type="NCBI Taxonomy" id="1367477"/>
    <lineage>
        <taxon>Bacteria</taxon>
        <taxon>Bacillati</taxon>
        <taxon>Bacillota</taxon>
        <taxon>Bacilli</taxon>
        <taxon>Bacillales</taxon>
        <taxon>Bacillaceae</taxon>
        <taxon>Bacillus</taxon>
    </lineage>
</organism>
<dbReference type="PATRIC" id="fig|1367477.3.peg.3806"/>
<evidence type="ECO:0000313" key="2">
    <source>
        <dbReference type="Proteomes" id="UP000017805"/>
    </source>
</evidence>
<keyword evidence="2" id="KW-1185">Reference proteome</keyword>
<dbReference type="PIRSF" id="PIRSF019169">
    <property type="entry name" value="PilM"/>
    <property type="match status" value="1"/>
</dbReference>
<sequence length="326" mass="37369">MAPLISFGKNRVINITVKDHVVRMAELKNNKEPHVLRSEERYLPNGIIREGKIQDAETLTAILEECVSEWKIKGKEIAFLVPDPVIIIRKLSIPQDVSAEEIKGYLYMELGTSIHLPFEDPVFDYTILETGESGMKEILLFAAPEEIVHEYVSVFEEARLKPVLADISCLALYRLYYELDLIGSEENLMMVQADIQQINVSIFENHKPVFMRHLLMDIDSGKWELEPGNQLAYLGDKEEIISPLEDIYKELDRVMSFYRYSLYQGNRQITKILVDGDHPLLEEIQSALNSRLDAPVVLLSETAEFREKPSYLPQFNLNVGLGLKEV</sequence>
<dbReference type="OrthoDB" id="2690797at2"/>
<dbReference type="PANTHER" id="PTHR32432:SF3">
    <property type="entry name" value="ETHANOLAMINE UTILIZATION PROTEIN EUTJ"/>
    <property type="match status" value="1"/>
</dbReference>
<dbReference type="RefSeq" id="WP_009796085.1">
    <property type="nucleotide sequence ID" value="NC_022524.1"/>
</dbReference>
<dbReference type="AlphaFoldDB" id="U5LE43"/>
<dbReference type="GeneID" id="97350835"/>
<evidence type="ECO:0000313" key="1">
    <source>
        <dbReference type="EMBL" id="AGX05695.1"/>
    </source>
</evidence>
<dbReference type="InterPro" id="IPR005883">
    <property type="entry name" value="PilM"/>
</dbReference>
<dbReference type="PANTHER" id="PTHR32432">
    <property type="entry name" value="CELL DIVISION PROTEIN FTSA-RELATED"/>
    <property type="match status" value="1"/>
</dbReference>
<gene>
    <name evidence="1" type="ORF">N288_19085</name>
</gene>
<reference evidence="1 2" key="1">
    <citation type="submission" date="2013-07" db="EMBL/GenBank/DDBJ databases">
        <title>Complete genome sequence of Bacillus infantis NRRL B-14911 that has potential to induce cardiac disease by antigenic mimicry.</title>
        <authorList>
            <person name="Massilamany C."/>
            <person name="Smith T.P.L."/>
            <person name="Loy J.D."/>
            <person name="Barletta R."/>
            <person name="Reddy J."/>
        </authorList>
    </citation>
    <scope>NUCLEOTIDE SEQUENCE [LARGE SCALE GENOMIC DNA]</scope>
    <source>
        <strain evidence="1 2">NRRL B-14911</strain>
    </source>
</reference>
<dbReference type="STRING" id="1367477.N288_19085"/>
<dbReference type="Pfam" id="PF11104">
    <property type="entry name" value="PilM_2"/>
    <property type="match status" value="1"/>
</dbReference>
<accession>U5LE43</accession>